<organism evidence="3 4">
    <name type="scientific">Terfezia boudieri ATCC MYA-4762</name>
    <dbReference type="NCBI Taxonomy" id="1051890"/>
    <lineage>
        <taxon>Eukaryota</taxon>
        <taxon>Fungi</taxon>
        <taxon>Dikarya</taxon>
        <taxon>Ascomycota</taxon>
        <taxon>Pezizomycotina</taxon>
        <taxon>Pezizomycetes</taxon>
        <taxon>Pezizales</taxon>
        <taxon>Pezizaceae</taxon>
        <taxon>Terfezia</taxon>
    </lineage>
</organism>
<dbReference type="EMBL" id="ML121576">
    <property type="protein sequence ID" value="RPB20142.1"/>
    <property type="molecule type" value="Genomic_DNA"/>
</dbReference>
<dbReference type="STRING" id="1051890.A0A3N4LFD1"/>
<dbReference type="AlphaFoldDB" id="A0A3N4LFD1"/>
<evidence type="ECO:0008006" key="5">
    <source>
        <dbReference type="Google" id="ProtNLM"/>
    </source>
</evidence>
<dbReference type="Proteomes" id="UP000267821">
    <property type="component" value="Unassembled WGS sequence"/>
</dbReference>
<dbReference type="InParanoid" id="A0A3N4LFD1"/>
<keyword evidence="2" id="KW-0802">TPR repeat</keyword>
<dbReference type="SUPFAM" id="SSF48452">
    <property type="entry name" value="TPR-like"/>
    <property type="match status" value="1"/>
</dbReference>
<gene>
    <name evidence="3" type="ORF">L211DRAFT_829667</name>
</gene>
<accession>A0A3N4LFD1</accession>
<name>A0A3N4LFD1_9PEZI</name>
<evidence type="ECO:0000313" key="3">
    <source>
        <dbReference type="EMBL" id="RPB20142.1"/>
    </source>
</evidence>
<keyword evidence="4" id="KW-1185">Reference proteome</keyword>
<dbReference type="PANTHER" id="PTHR45641">
    <property type="entry name" value="TETRATRICOPEPTIDE REPEAT PROTEIN (AFU_ORTHOLOGUE AFUA_6G03870)"/>
    <property type="match status" value="1"/>
</dbReference>
<sequence>MVSVYHDQGQYQKALECYGRALAGQEKALGGESIGIGPPSPLTTVNNMAGVFEEQGQYEKGLAWYGRALAEREKQLGVDHPHTLTTVHNMALVFDNQGQYEKALEWYRIGWEGEGIGINHLRTQDTIRCLISLHEKTASRTGPDPPDALTCASWSQQLQRMHFRVGTVNSCYNGRQKSGAFCPV</sequence>
<reference evidence="3 4" key="1">
    <citation type="journal article" date="2018" name="Nat. Ecol. Evol.">
        <title>Pezizomycetes genomes reveal the molecular basis of ectomycorrhizal truffle lifestyle.</title>
        <authorList>
            <person name="Murat C."/>
            <person name="Payen T."/>
            <person name="Noel B."/>
            <person name="Kuo A."/>
            <person name="Morin E."/>
            <person name="Chen J."/>
            <person name="Kohler A."/>
            <person name="Krizsan K."/>
            <person name="Balestrini R."/>
            <person name="Da Silva C."/>
            <person name="Montanini B."/>
            <person name="Hainaut M."/>
            <person name="Levati E."/>
            <person name="Barry K.W."/>
            <person name="Belfiori B."/>
            <person name="Cichocki N."/>
            <person name="Clum A."/>
            <person name="Dockter R.B."/>
            <person name="Fauchery L."/>
            <person name="Guy J."/>
            <person name="Iotti M."/>
            <person name="Le Tacon F."/>
            <person name="Lindquist E.A."/>
            <person name="Lipzen A."/>
            <person name="Malagnac F."/>
            <person name="Mello A."/>
            <person name="Molinier V."/>
            <person name="Miyauchi S."/>
            <person name="Poulain J."/>
            <person name="Riccioni C."/>
            <person name="Rubini A."/>
            <person name="Sitrit Y."/>
            <person name="Splivallo R."/>
            <person name="Traeger S."/>
            <person name="Wang M."/>
            <person name="Zifcakova L."/>
            <person name="Wipf D."/>
            <person name="Zambonelli A."/>
            <person name="Paolocci F."/>
            <person name="Nowrousian M."/>
            <person name="Ottonello S."/>
            <person name="Baldrian P."/>
            <person name="Spatafora J.W."/>
            <person name="Henrissat B."/>
            <person name="Nagy L.G."/>
            <person name="Aury J.M."/>
            <person name="Wincker P."/>
            <person name="Grigoriev I.V."/>
            <person name="Bonfante P."/>
            <person name="Martin F.M."/>
        </authorList>
    </citation>
    <scope>NUCLEOTIDE SEQUENCE [LARGE SCALE GENOMIC DNA]</scope>
    <source>
        <strain evidence="3 4">ATCC MYA-4762</strain>
    </source>
</reference>
<dbReference type="InterPro" id="IPR011990">
    <property type="entry name" value="TPR-like_helical_dom_sf"/>
</dbReference>
<dbReference type="PANTHER" id="PTHR45641:SF1">
    <property type="entry name" value="AAA+ ATPASE DOMAIN-CONTAINING PROTEIN"/>
    <property type="match status" value="1"/>
</dbReference>
<dbReference type="OrthoDB" id="5986190at2759"/>
<dbReference type="Pfam" id="PF13374">
    <property type="entry name" value="TPR_10"/>
    <property type="match status" value="1"/>
</dbReference>
<protein>
    <recommendedName>
        <fullName evidence="5">TPR-like protein</fullName>
    </recommendedName>
</protein>
<proteinExistence type="predicted"/>
<dbReference type="Pfam" id="PF13424">
    <property type="entry name" value="TPR_12"/>
    <property type="match status" value="1"/>
</dbReference>
<dbReference type="Gene3D" id="1.25.40.10">
    <property type="entry name" value="Tetratricopeptide repeat domain"/>
    <property type="match status" value="1"/>
</dbReference>
<evidence type="ECO:0000313" key="4">
    <source>
        <dbReference type="Proteomes" id="UP000267821"/>
    </source>
</evidence>
<evidence type="ECO:0000256" key="2">
    <source>
        <dbReference type="ARBA" id="ARBA00022803"/>
    </source>
</evidence>
<evidence type="ECO:0000256" key="1">
    <source>
        <dbReference type="ARBA" id="ARBA00022737"/>
    </source>
</evidence>
<keyword evidence="1" id="KW-0677">Repeat</keyword>